<dbReference type="PANTHER" id="PTHR23517:SF3">
    <property type="entry name" value="INTEGRAL MEMBRANE TRANSPORT PROTEIN"/>
    <property type="match status" value="1"/>
</dbReference>
<sequence length="394" mass="43260">MFLKNRLNRNIFLMYVITLLQGMVFYGSVSTLYRQAAGISLFQITLIESISMILTILLEIPWGIVADKIGYKKTFVLCSVLFFLSKLVFWRADSFGAFLFERILLAAVLAGLSGVETSLLYLSAKGRDTQKIFGINSTLSVVGLFLASGMYSLCIGDNYRRAGFLTALCYGAAALLSLGITEVKEREEERKQKSGVRDFLSLLPKVFREKENLYFLLGMALVSEVHQMTTVVLNQPQFQACGASGRQIALLFLLLTAGEMAGGLSSWITGKIGEKSMLICGFLIPGICCLVLAGTKSLWISVLAVLLIQISFSLLSPLQTELQNRMALPGYRATMLSVYAVFMDGTAAGVDLLFGRIADFSLPLAMAFGSICCVIGLLLYFRGEKGKQALKFRI</sequence>
<evidence type="ECO:0000256" key="5">
    <source>
        <dbReference type="ARBA" id="ARBA00022989"/>
    </source>
</evidence>
<feature type="transmembrane region" description="Helical" evidence="7">
    <location>
        <begin position="248"/>
        <end position="269"/>
    </location>
</feature>
<evidence type="ECO:0000259" key="8">
    <source>
        <dbReference type="PROSITE" id="PS50850"/>
    </source>
</evidence>
<feature type="transmembrane region" description="Helical" evidence="7">
    <location>
        <begin position="74"/>
        <end position="91"/>
    </location>
</feature>
<evidence type="ECO:0000256" key="2">
    <source>
        <dbReference type="ARBA" id="ARBA00022448"/>
    </source>
</evidence>
<feature type="transmembrane region" description="Helical" evidence="7">
    <location>
        <begin position="133"/>
        <end position="151"/>
    </location>
</feature>
<feature type="transmembrane region" description="Helical" evidence="7">
    <location>
        <begin position="163"/>
        <end position="183"/>
    </location>
</feature>
<dbReference type="GO" id="GO:0005886">
    <property type="term" value="C:plasma membrane"/>
    <property type="evidence" value="ECO:0007669"/>
    <property type="project" value="UniProtKB-SubCell"/>
</dbReference>
<feature type="domain" description="Major facilitator superfamily (MFS) profile" evidence="8">
    <location>
        <begin position="7"/>
        <end position="387"/>
    </location>
</feature>
<dbReference type="CDD" id="cd06174">
    <property type="entry name" value="MFS"/>
    <property type="match status" value="1"/>
</dbReference>
<feature type="transmembrane region" description="Helical" evidence="7">
    <location>
        <begin position="39"/>
        <end position="62"/>
    </location>
</feature>
<feature type="transmembrane region" description="Helical" evidence="7">
    <location>
        <begin position="213"/>
        <end position="233"/>
    </location>
</feature>
<feature type="transmembrane region" description="Helical" evidence="7">
    <location>
        <begin position="12"/>
        <end position="33"/>
    </location>
</feature>
<proteinExistence type="predicted"/>
<dbReference type="Proteomes" id="UP000250003">
    <property type="component" value="Chromosome"/>
</dbReference>
<keyword evidence="10" id="KW-1185">Reference proteome</keyword>
<evidence type="ECO:0000256" key="7">
    <source>
        <dbReference type="SAM" id="Phobius"/>
    </source>
</evidence>
<comment type="subcellular location">
    <subcellularLocation>
        <location evidence="1">Cell membrane</location>
        <topology evidence="1">Multi-pass membrane protein</topology>
    </subcellularLocation>
</comment>
<dbReference type="RefSeq" id="WP_111919804.1">
    <property type="nucleotide sequence ID" value="NZ_CAUWHR010000007.1"/>
</dbReference>
<dbReference type="GO" id="GO:0022857">
    <property type="term" value="F:transmembrane transporter activity"/>
    <property type="evidence" value="ECO:0007669"/>
    <property type="project" value="InterPro"/>
</dbReference>
<dbReference type="InterPro" id="IPR011701">
    <property type="entry name" value="MFS"/>
</dbReference>
<accession>A0A2Z4UB83</accession>
<keyword evidence="2" id="KW-0813">Transport</keyword>
<keyword evidence="4 7" id="KW-0812">Transmembrane</keyword>
<evidence type="ECO:0000256" key="1">
    <source>
        <dbReference type="ARBA" id="ARBA00004651"/>
    </source>
</evidence>
<feature type="transmembrane region" description="Helical" evidence="7">
    <location>
        <begin position="330"/>
        <end position="354"/>
    </location>
</feature>
<dbReference type="SUPFAM" id="SSF103473">
    <property type="entry name" value="MFS general substrate transporter"/>
    <property type="match status" value="1"/>
</dbReference>
<organism evidence="9 10">
    <name type="scientific">Blautia argi</name>
    <dbReference type="NCBI Taxonomy" id="1912897"/>
    <lineage>
        <taxon>Bacteria</taxon>
        <taxon>Bacillati</taxon>
        <taxon>Bacillota</taxon>
        <taxon>Clostridia</taxon>
        <taxon>Lachnospirales</taxon>
        <taxon>Lachnospiraceae</taxon>
        <taxon>Blautia</taxon>
    </lineage>
</organism>
<dbReference type="KEGG" id="blau:DQQ01_09320"/>
<dbReference type="InterPro" id="IPR036259">
    <property type="entry name" value="MFS_trans_sf"/>
</dbReference>
<dbReference type="OrthoDB" id="1642828at2"/>
<dbReference type="Gene3D" id="1.20.1250.20">
    <property type="entry name" value="MFS general substrate transporter like domains"/>
    <property type="match status" value="1"/>
</dbReference>
<dbReference type="AlphaFoldDB" id="A0A2Z4UB83"/>
<keyword evidence="3" id="KW-1003">Cell membrane</keyword>
<dbReference type="InterPro" id="IPR050171">
    <property type="entry name" value="MFS_Transporters"/>
</dbReference>
<evidence type="ECO:0000256" key="4">
    <source>
        <dbReference type="ARBA" id="ARBA00022692"/>
    </source>
</evidence>
<reference evidence="10" key="1">
    <citation type="submission" date="2018-06" db="EMBL/GenBank/DDBJ databases">
        <title>Description of Blautia argi sp. nov., a new anaerobic isolated from dog feces.</title>
        <authorList>
            <person name="Chang Y.-H."/>
            <person name="Paek J."/>
            <person name="Shin Y."/>
        </authorList>
    </citation>
    <scope>NUCLEOTIDE SEQUENCE [LARGE SCALE GENOMIC DNA]</scope>
    <source>
        <strain evidence="10">KCTC 15426</strain>
    </source>
</reference>
<dbReference type="InterPro" id="IPR020846">
    <property type="entry name" value="MFS_dom"/>
</dbReference>
<dbReference type="PROSITE" id="PS50850">
    <property type="entry name" value="MFS"/>
    <property type="match status" value="1"/>
</dbReference>
<evidence type="ECO:0000256" key="3">
    <source>
        <dbReference type="ARBA" id="ARBA00022475"/>
    </source>
</evidence>
<gene>
    <name evidence="9" type="ORF">DQQ01_09320</name>
</gene>
<name>A0A2Z4UB83_9FIRM</name>
<keyword evidence="6 7" id="KW-0472">Membrane</keyword>
<evidence type="ECO:0000313" key="10">
    <source>
        <dbReference type="Proteomes" id="UP000250003"/>
    </source>
</evidence>
<evidence type="ECO:0000256" key="6">
    <source>
        <dbReference type="ARBA" id="ARBA00023136"/>
    </source>
</evidence>
<dbReference type="EMBL" id="CP030280">
    <property type="protein sequence ID" value="AWY98315.1"/>
    <property type="molecule type" value="Genomic_DNA"/>
</dbReference>
<feature type="transmembrane region" description="Helical" evidence="7">
    <location>
        <begin position="103"/>
        <end position="121"/>
    </location>
</feature>
<feature type="transmembrane region" description="Helical" evidence="7">
    <location>
        <begin position="299"/>
        <end position="318"/>
    </location>
</feature>
<dbReference type="Pfam" id="PF07690">
    <property type="entry name" value="MFS_1"/>
    <property type="match status" value="1"/>
</dbReference>
<dbReference type="PANTHER" id="PTHR23517">
    <property type="entry name" value="RESISTANCE PROTEIN MDTM, PUTATIVE-RELATED-RELATED"/>
    <property type="match status" value="1"/>
</dbReference>
<keyword evidence="5 7" id="KW-1133">Transmembrane helix</keyword>
<feature type="transmembrane region" description="Helical" evidence="7">
    <location>
        <begin position="360"/>
        <end position="381"/>
    </location>
</feature>
<protein>
    <submittedName>
        <fullName evidence="9">MFS transporter</fullName>
    </submittedName>
</protein>
<evidence type="ECO:0000313" key="9">
    <source>
        <dbReference type="EMBL" id="AWY98315.1"/>
    </source>
</evidence>
<feature type="transmembrane region" description="Helical" evidence="7">
    <location>
        <begin position="276"/>
        <end position="293"/>
    </location>
</feature>